<dbReference type="Pfam" id="PF07244">
    <property type="entry name" value="POTRA"/>
    <property type="match status" value="3"/>
</dbReference>
<gene>
    <name evidence="7" type="ORF">A9Q84_21455</name>
</gene>
<reference evidence="8" key="1">
    <citation type="journal article" date="2017" name="Proc. Natl. Acad. Sci. U.S.A.">
        <title>Simulation of Deepwater Horizon oil plume reveals substrate specialization within a complex community of hydrocarbon-degraders.</title>
        <authorList>
            <person name="Hu P."/>
            <person name="Dubinsky E.A."/>
            <person name="Probst A.J."/>
            <person name="Wang J."/>
            <person name="Sieber C.M.K."/>
            <person name="Tom L.M."/>
            <person name="Gardinali P."/>
            <person name="Banfield J.F."/>
            <person name="Atlas R.M."/>
            <person name="Andersen G.L."/>
        </authorList>
    </citation>
    <scope>NUCLEOTIDE SEQUENCE [LARGE SCALE GENOMIC DNA]</scope>
</reference>
<protein>
    <recommendedName>
        <fullName evidence="6">POTRA domain-containing protein</fullName>
    </recommendedName>
</protein>
<evidence type="ECO:0000256" key="5">
    <source>
        <dbReference type="ARBA" id="ARBA00023237"/>
    </source>
</evidence>
<feature type="domain" description="POTRA" evidence="6">
    <location>
        <begin position="336"/>
        <end position="420"/>
    </location>
</feature>
<evidence type="ECO:0000259" key="6">
    <source>
        <dbReference type="PROSITE" id="PS51779"/>
    </source>
</evidence>
<comment type="subcellular location">
    <subcellularLocation>
        <location evidence="1">Membrane</location>
    </subcellularLocation>
</comment>
<evidence type="ECO:0000256" key="3">
    <source>
        <dbReference type="ARBA" id="ARBA00022729"/>
    </source>
</evidence>
<dbReference type="InterPro" id="IPR010827">
    <property type="entry name" value="BamA/TamA_POTRA"/>
</dbReference>
<evidence type="ECO:0000256" key="2">
    <source>
        <dbReference type="ARBA" id="ARBA00022692"/>
    </source>
</evidence>
<dbReference type="GO" id="GO:0019867">
    <property type="term" value="C:outer membrane"/>
    <property type="evidence" value="ECO:0007669"/>
    <property type="project" value="InterPro"/>
</dbReference>
<sequence>MDLLKTILLFSMLLSSFIIKGESSQLQSFEVVCLGSDQKCVDFKGDVQKKIEEGLFKDSLKDYFNLLLFDNSISRFSYSIDKKSVLHLNISFYKKISLFQILHNTNIDTRALERIVDLSDGSFFRESSLEKAKEEVIKYFVERGYSNATLKVKISEVNSRVNIEFTVSTGNFIKVKQVKIISESDTKSVELIKRRFHKFQNKVWNKIDVKFEIERLSADLFSEGYFSSNVKILTPRFMKNDFILLRIQVDLGNKHSFSFHGAKVFNHQELLSKLKEEIKINLGYFKEVDLVNLVIKMYENIGIFNTKVSTYKNLGTDGTGQAFINYYFSINEGNKVVVNSLSFAGNLDFSIEKIKNIYFNNASVLIERGFLDLNYVNSFTEIVKKKYLELGYVQVDISSPRVTFNEKRSRVDIEYRIKERQQVNIKEIAFIGVPSHYIKQIESILVNKKDNPLNVLEVDKDLEKTIKFLKDKGYYFAVSTKLKAGEILKYDPSFTSATIAVEVRLGDKVTYNNSLVSGYSKTKKIVIDREINFKRGELLTPEKVQKLKNRLSSLGIFSSIIIRPLLDKDTNNYNLLVQVQEKDFGTAFFAPGYRTDLGYKFSIGTNYNNINGMNRIGSLRAQVNKRTSYSSFDSRRQQEQKDMLEFSFRGNLTEPYFVPKIFGRRMEGDLGFSVERKRYYEFDADRFRIAPSLSKSFTDYFSGSLKYQFERINQYDATSAINNDDFNIGAITPGISFDFRDDEVSPRKGSFYSLSVEFANPFFGSMNNETIKVNYYKLVSRNRFYYPYKDLVFALNVAWGVQKNFSNKAKLDADGSPITDSNGDVVTDGYIPSIKVFRLNGVDIVRGFAEDEINILSTGEDIGDVIIRDSAYFTNFKLEARYSVSDTFVLGPFFDAGRVFVNSFKVLDLRTSVGLTLKYVTPVGTLDFDYGVKLRRKTHNGVNRESYGRFHLSIGFF</sequence>
<dbReference type="EMBL" id="MAAO01000016">
    <property type="protein sequence ID" value="OUR93073.1"/>
    <property type="molecule type" value="Genomic_DNA"/>
</dbReference>
<dbReference type="PANTHER" id="PTHR12815">
    <property type="entry name" value="SORTING AND ASSEMBLY MACHINERY SAMM50 PROTEIN FAMILY MEMBER"/>
    <property type="match status" value="1"/>
</dbReference>
<dbReference type="InterPro" id="IPR034746">
    <property type="entry name" value="POTRA"/>
</dbReference>
<dbReference type="Gene3D" id="2.40.160.50">
    <property type="entry name" value="membrane protein fhac: a member of the omp85/tpsb transporter family"/>
    <property type="match status" value="1"/>
</dbReference>
<proteinExistence type="predicted"/>
<name>A0A1Y5F855_9BACT</name>
<keyword evidence="4" id="KW-0472">Membrane</keyword>
<evidence type="ECO:0000256" key="4">
    <source>
        <dbReference type="ARBA" id="ARBA00023136"/>
    </source>
</evidence>
<dbReference type="Gene3D" id="3.10.20.310">
    <property type="entry name" value="membrane protein fhac"/>
    <property type="match status" value="3"/>
</dbReference>
<dbReference type="Pfam" id="PF01103">
    <property type="entry name" value="Omp85"/>
    <property type="match status" value="1"/>
</dbReference>
<keyword evidence="3" id="KW-0732">Signal</keyword>
<accession>A0A1Y5F855</accession>
<dbReference type="AlphaFoldDB" id="A0A1Y5F855"/>
<keyword evidence="2" id="KW-0812">Transmembrane</keyword>
<dbReference type="Proteomes" id="UP000196531">
    <property type="component" value="Unassembled WGS sequence"/>
</dbReference>
<dbReference type="PANTHER" id="PTHR12815:SF47">
    <property type="entry name" value="TRANSLOCATION AND ASSEMBLY MODULE SUBUNIT TAMA"/>
    <property type="match status" value="1"/>
</dbReference>
<evidence type="ECO:0000256" key="1">
    <source>
        <dbReference type="ARBA" id="ARBA00004370"/>
    </source>
</evidence>
<dbReference type="PROSITE" id="PS51779">
    <property type="entry name" value="POTRA"/>
    <property type="match status" value="1"/>
</dbReference>
<dbReference type="InterPro" id="IPR039910">
    <property type="entry name" value="D15-like"/>
</dbReference>
<dbReference type="InterPro" id="IPR000184">
    <property type="entry name" value="Bac_surfAg_D15"/>
</dbReference>
<organism evidence="7 8">
    <name type="scientific">Halobacteriovorax marinus</name>
    <dbReference type="NCBI Taxonomy" id="97084"/>
    <lineage>
        <taxon>Bacteria</taxon>
        <taxon>Pseudomonadati</taxon>
        <taxon>Bdellovibrionota</taxon>
        <taxon>Bacteriovoracia</taxon>
        <taxon>Bacteriovoracales</taxon>
        <taxon>Halobacteriovoraceae</taxon>
        <taxon>Halobacteriovorax</taxon>
    </lineage>
</organism>
<evidence type="ECO:0000313" key="8">
    <source>
        <dbReference type="Proteomes" id="UP000196531"/>
    </source>
</evidence>
<comment type="caution">
    <text evidence="7">The sequence shown here is derived from an EMBL/GenBank/DDBJ whole genome shotgun (WGS) entry which is preliminary data.</text>
</comment>
<evidence type="ECO:0000313" key="7">
    <source>
        <dbReference type="EMBL" id="OUR93073.1"/>
    </source>
</evidence>
<keyword evidence="5" id="KW-0998">Cell outer membrane</keyword>